<reference evidence="1 2" key="1">
    <citation type="submission" date="2013-01" db="EMBL/GenBank/DDBJ databases">
        <authorList>
            <person name="Bench S."/>
        </authorList>
    </citation>
    <scope>NUCLEOTIDE SEQUENCE [LARGE SCALE GENOMIC DNA]</scope>
    <source>
        <strain evidence="1 2">WH 0402</strain>
    </source>
</reference>
<proteinExistence type="predicted"/>
<dbReference type="EMBL" id="CAQN01000503">
    <property type="protein sequence ID" value="CCQ66920.1"/>
    <property type="molecule type" value="Genomic_DNA"/>
</dbReference>
<evidence type="ECO:0000313" key="1">
    <source>
        <dbReference type="EMBL" id="CCQ66920.1"/>
    </source>
</evidence>
<name>T2JNX0_CROWT</name>
<accession>T2JNX0</accession>
<dbReference type="Proteomes" id="UP000018130">
    <property type="component" value="Unassembled WGS sequence"/>
</dbReference>
<protein>
    <submittedName>
        <fullName evidence="1">Putative arylsulfatase regulatory protein</fullName>
    </submittedName>
</protein>
<sequence>MSQLDSSQKEFNLLKFGPVRLVVLQGGSFCNLDCDYCYLPDRQTKNRLVRSRIVPIFENLLTSSLVRDSFTVCWHFRRTFSSSYVLLCRSDGDY</sequence>
<organism evidence="1 2">
    <name type="scientific">Crocosphaera watsonii WH 0402</name>
    <dbReference type="NCBI Taxonomy" id="1284629"/>
    <lineage>
        <taxon>Bacteria</taxon>
        <taxon>Bacillati</taxon>
        <taxon>Cyanobacteriota</taxon>
        <taxon>Cyanophyceae</taxon>
        <taxon>Oscillatoriophycideae</taxon>
        <taxon>Chroococcales</taxon>
        <taxon>Aphanothecaceae</taxon>
        <taxon>Crocosphaera</taxon>
    </lineage>
</organism>
<dbReference type="AlphaFoldDB" id="T2JNX0"/>
<dbReference type="InterPro" id="IPR013785">
    <property type="entry name" value="Aldolase_TIM"/>
</dbReference>
<gene>
    <name evidence="1" type="ORF">CWATWH0402_372</name>
</gene>
<dbReference type="Gene3D" id="3.20.20.70">
    <property type="entry name" value="Aldolase class I"/>
    <property type="match status" value="1"/>
</dbReference>
<comment type="caution">
    <text evidence="1">The sequence shown here is derived from an EMBL/GenBank/DDBJ whole genome shotgun (WGS) entry which is preliminary data.</text>
</comment>
<evidence type="ECO:0000313" key="2">
    <source>
        <dbReference type="Proteomes" id="UP000018130"/>
    </source>
</evidence>
<reference evidence="1 2" key="2">
    <citation type="submission" date="2013-09" db="EMBL/GenBank/DDBJ databases">
        <title>Whole genome comparison of six Crocosphaera watsonii strains with differing phenotypes.</title>
        <authorList>
            <person name="Bench S.R."/>
            <person name="Heller P."/>
            <person name="Frank I."/>
            <person name="Arciniega M."/>
            <person name="Shilova I.N."/>
            <person name="Zehr J.P."/>
        </authorList>
    </citation>
    <scope>NUCLEOTIDE SEQUENCE [LARGE SCALE GENOMIC DNA]</scope>
    <source>
        <strain evidence="1 2">WH 0402</strain>
    </source>
</reference>